<organism evidence="1 2">
    <name type="scientific">Aspergillus bertholletiae</name>
    <dbReference type="NCBI Taxonomy" id="1226010"/>
    <lineage>
        <taxon>Eukaryota</taxon>
        <taxon>Fungi</taxon>
        <taxon>Dikarya</taxon>
        <taxon>Ascomycota</taxon>
        <taxon>Pezizomycotina</taxon>
        <taxon>Eurotiomycetes</taxon>
        <taxon>Eurotiomycetidae</taxon>
        <taxon>Eurotiales</taxon>
        <taxon>Aspergillaceae</taxon>
        <taxon>Aspergillus</taxon>
        <taxon>Aspergillus subgen. Circumdati</taxon>
    </lineage>
</organism>
<evidence type="ECO:0000313" key="1">
    <source>
        <dbReference type="EMBL" id="KAE8372750.1"/>
    </source>
</evidence>
<dbReference type="EMBL" id="ML736343">
    <property type="protein sequence ID" value="KAE8372750.1"/>
    <property type="molecule type" value="Genomic_DNA"/>
</dbReference>
<name>A0A5N7AVE2_9EURO</name>
<proteinExistence type="predicted"/>
<gene>
    <name evidence="1" type="ORF">BDV26DRAFT_273492</name>
</gene>
<dbReference type="Proteomes" id="UP000326198">
    <property type="component" value="Unassembled WGS sequence"/>
</dbReference>
<protein>
    <submittedName>
        <fullName evidence="1">Uncharacterized protein</fullName>
    </submittedName>
</protein>
<accession>A0A5N7AVE2</accession>
<dbReference type="AlphaFoldDB" id="A0A5N7AVE2"/>
<reference evidence="1 2" key="1">
    <citation type="submission" date="2019-04" db="EMBL/GenBank/DDBJ databases">
        <title>Friends and foes A comparative genomics studyof 23 Aspergillus species from section Flavi.</title>
        <authorList>
            <consortium name="DOE Joint Genome Institute"/>
            <person name="Kjaerbolling I."/>
            <person name="Vesth T."/>
            <person name="Frisvad J.C."/>
            <person name="Nybo J.L."/>
            <person name="Theobald S."/>
            <person name="Kildgaard S."/>
            <person name="Isbrandt T."/>
            <person name="Kuo A."/>
            <person name="Sato A."/>
            <person name="Lyhne E.K."/>
            <person name="Kogle M.E."/>
            <person name="Wiebenga A."/>
            <person name="Kun R.S."/>
            <person name="Lubbers R.J."/>
            <person name="Makela M.R."/>
            <person name="Barry K."/>
            <person name="Chovatia M."/>
            <person name="Clum A."/>
            <person name="Daum C."/>
            <person name="Haridas S."/>
            <person name="He G."/>
            <person name="LaButti K."/>
            <person name="Lipzen A."/>
            <person name="Mondo S."/>
            <person name="Riley R."/>
            <person name="Salamov A."/>
            <person name="Simmons B.A."/>
            <person name="Magnuson J.K."/>
            <person name="Henrissat B."/>
            <person name="Mortensen U.H."/>
            <person name="Larsen T.O."/>
            <person name="Devries R.P."/>
            <person name="Grigoriev I.V."/>
            <person name="Machida M."/>
            <person name="Baker S.E."/>
            <person name="Andersen M.R."/>
        </authorList>
    </citation>
    <scope>NUCLEOTIDE SEQUENCE [LARGE SCALE GENOMIC DNA]</scope>
    <source>
        <strain evidence="1 2">IBT 29228</strain>
    </source>
</reference>
<evidence type="ECO:0000313" key="2">
    <source>
        <dbReference type="Proteomes" id="UP000326198"/>
    </source>
</evidence>
<keyword evidence="2" id="KW-1185">Reference proteome</keyword>
<sequence>MQPTVPLLSPATPSYLTIRPPRLPRRTLWTFLLLVGRVNKACESHSLFACHLQDKSMPCPSPLLPLPPHNLNRNRM</sequence>